<protein>
    <submittedName>
        <fullName evidence="2">Uncharacterized protein</fullName>
    </submittedName>
</protein>
<name>A0A4Y2R5D4_ARAVE</name>
<dbReference type="AlphaFoldDB" id="A0A4Y2R5D4"/>
<dbReference type="Proteomes" id="UP000499080">
    <property type="component" value="Unassembled WGS sequence"/>
</dbReference>
<reference evidence="2 3" key="1">
    <citation type="journal article" date="2019" name="Sci. Rep.">
        <title>Orb-weaving spider Araneus ventricosus genome elucidates the spidroin gene catalogue.</title>
        <authorList>
            <person name="Kono N."/>
            <person name="Nakamura H."/>
            <person name="Ohtoshi R."/>
            <person name="Moran D.A.P."/>
            <person name="Shinohara A."/>
            <person name="Yoshida Y."/>
            <person name="Fujiwara M."/>
            <person name="Mori M."/>
            <person name="Tomita M."/>
            <person name="Arakawa K."/>
        </authorList>
    </citation>
    <scope>NUCLEOTIDE SEQUENCE [LARGE SCALE GENOMIC DNA]</scope>
</reference>
<evidence type="ECO:0000313" key="2">
    <source>
        <dbReference type="EMBL" id="GBN70439.1"/>
    </source>
</evidence>
<accession>A0A4Y2R5D4</accession>
<proteinExistence type="predicted"/>
<evidence type="ECO:0000313" key="3">
    <source>
        <dbReference type="Proteomes" id="UP000499080"/>
    </source>
</evidence>
<gene>
    <name evidence="2" type="ORF">AVEN_199375_1</name>
</gene>
<dbReference type="EMBL" id="BGPR01015740">
    <property type="protein sequence ID" value="GBN70439.1"/>
    <property type="molecule type" value="Genomic_DNA"/>
</dbReference>
<sequence length="125" mass="14204">MKYLNLKDPKVHAEILAFITDEMTENSDLEGNNADLEGDEDPDDVLPDLSITPNNISFQGMEESFLSCFDDDVLPCEIIENPVIIGEEDRPDESDWEDFDITWGKNRLLQNYLVAFNSAKIMGML</sequence>
<organism evidence="2 3">
    <name type="scientific">Araneus ventricosus</name>
    <name type="common">Orbweaver spider</name>
    <name type="synonym">Epeira ventricosa</name>
    <dbReference type="NCBI Taxonomy" id="182803"/>
    <lineage>
        <taxon>Eukaryota</taxon>
        <taxon>Metazoa</taxon>
        <taxon>Ecdysozoa</taxon>
        <taxon>Arthropoda</taxon>
        <taxon>Chelicerata</taxon>
        <taxon>Arachnida</taxon>
        <taxon>Araneae</taxon>
        <taxon>Araneomorphae</taxon>
        <taxon>Entelegynae</taxon>
        <taxon>Araneoidea</taxon>
        <taxon>Araneidae</taxon>
        <taxon>Araneus</taxon>
    </lineage>
</organism>
<feature type="region of interest" description="Disordered" evidence="1">
    <location>
        <begin position="26"/>
        <end position="46"/>
    </location>
</feature>
<keyword evidence="3" id="KW-1185">Reference proteome</keyword>
<evidence type="ECO:0000256" key="1">
    <source>
        <dbReference type="SAM" id="MobiDB-lite"/>
    </source>
</evidence>
<feature type="compositionally biased region" description="Acidic residues" evidence="1">
    <location>
        <begin position="36"/>
        <end position="46"/>
    </location>
</feature>
<comment type="caution">
    <text evidence="2">The sequence shown here is derived from an EMBL/GenBank/DDBJ whole genome shotgun (WGS) entry which is preliminary data.</text>
</comment>